<name>A0A845HZF3_9BURK</name>
<dbReference type="PANTHER" id="PTHR30203">
    <property type="entry name" value="OUTER MEMBRANE CATION EFFLUX PROTEIN"/>
    <property type="match status" value="1"/>
</dbReference>
<dbReference type="Gene3D" id="2.20.200.10">
    <property type="entry name" value="Outer membrane efflux proteins (OEP)"/>
    <property type="match status" value="1"/>
</dbReference>
<dbReference type="NCBIfam" id="TIGR01845">
    <property type="entry name" value="outer_NodT"/>
    <property type="match status" value="1"/>
</dbReference>
<evidence type="ECO:0000313" key="5">
    <source>
        <dbReference type="Proteomes" id="UP000444316"/>
    </source>
</evidence>
<reference evidence="4" key="1">
    <citation type="submission" date="2019-12" db="EMBL/GenBank/DDBJ databases">
        <title>Novel species isolated from a subtropical stream in China.</title>
        <authorList>
            <person name="Lu H."/>
        </authorList>
    </citation>
    <scope>NUCLEOTIDE SEQUENCE [LARGE SCALE GENOMIC DNA]</scope>
    <source>
        <strain evidence="4">FT93W</strain>
    </source>
</reference>
<evidence type="ECO:0000256" key="1">
    <source>
        <dbReference type="ARBA" id="ARBA00007613"/>
    </source>
</evidence>
<comment type="caution">
    <text evidence="4">The sequence shown here is derived from an EMBL/GenBank/DDBJ whole genome shotgun (WGS) entry which is preliminary data.</text>
</comment>
<dbReference type="AlphaFoldDB" id="A0A845HZF3"/>
<protein>
    <submittedName>
        <fullName evidence="4">Efflux transporter outer membrane subunit</fullName>
    </submittedName>
</protein>
<dbReference type="Pfam" id="PF02321">
    <property type="entry name" value="OEP"/>
    <property type="match status" value="2"/>
</dbReference>
<dbReference type="Gene3D" id="1.20.1600.10">
    <property type="entry name" value="Outer membrane efflux proteins (OEP)"/>
    <property type="match status" value="1"/>
</dbReference>
<dbReference type="GO" id="GO:0005886">
    <property type="term" value="C:plasma membrane"/>
    <property type="evidence" value="ECO:0007669"/>
    <property type="project" value="UniProtKB-SubCell"/>
</dbReference>
<evidence type="ECO:0000256" key="3">
    <source>
        <dbReference type="SAM" id="Coils"/>
    </source>
</evidence>
<keyword evidence="2" id="KW-0472">Membrane</keyword>
<dbReference type="InterPro" id="IPR003423">
    <property type="entry name" value="OMP_efflux"/>
</dbReference>
<dbReference type="RefSeq" id="WP_161034451.1">
    <property type="nucleotide sequence ID" value="NZ_WWCL01000001.1"/>
</dbReference>
<organism evidence="4 5">
    <name type="scientific">Duganella fentianensis</name>
    <dbReference type="NCBI Taxonomy" id="2692177"/>
    <lineage>
        <taxon>Bacteria</taxon>
        <taxon>Pseudomonadati</taxon>
        <taxon>Pseudomonadota</taxon>
        <taxon>Betaproteobacteria</taxon>
        <taxon>Burkholderiales</taxon>
        <taxon>Oxalobacteraceae</taxon>
        <taxon>Telluria group</taxon>
        <taxon>Duganella</taxon>
    </lineage>
</organism>
<feature type="chain" id="PRO_5033109159" evidence="2">
    <location>
        <begin position="28"/>
        <end position="488"/>
    </location>
</feature>
<proteinExistence type="inferred from homology"/>
<evidence type="ECO:0000313" key="4">
    <source>
        <dbReference type="EMBL" id="MYN44861.1"/>
    </source>
</evidence>
<gene>
    <name evidence="4" type="ORF">GTP23_07215</name>
</gene>
<sequence length="488" mass="51778">MTNITLNSSRRCIALALLGLLTGCASMAPQYSRPPLAVAASYPAAGNATAASDTSAASAMPADWQHYFTDPALQSYISQALEHNRDLRTATLRVEQARAALGYQQAALAPVIAAQGGSNRTHVPADLSLTRHPMITSQFQTGVGVAAWELDFWGRLASLRDAARADYLATDAARQAVTLGLIAQVADAYYALREADQRLLLAQRTLASRQESFRIYSRRVAAGSASRLNLTQVETLLTQAQALAAQLEQQHDAALQALQLLAGQPIQWQAVTTADSTLGELPELAAGLPAALLERRPDLRAAELQLQAANANIGAARAAYFPSISLTASGGTASAALDGLFKPGSGSWNFSPSITLPLFDAGRRDANLALMQARRDSAVASYDKAVQAAFRDVANALSARHWLGQQAAIASHALAVQRERARLTQLRFDNGAAPYLDVLDAQRDLLSAEQQLVQTRRALLSAGIAVYAALGGAPQAAQQPELLSTPRS</sequence>
<feature type="coiled-coil region" evidence="3">
    <location>
        <begin position="230"/>
        <end position="264"/>
    </location>
</feature>
<evidence type="ECO:0000256" key="2">
    <source>
        <dbReference type="RuleBase" id="RU362097"/>
    </source>
</evidence>
<keyword evidence="3" id="KW-0175">Coiled coil</keyword>
<dbReference type="EMBL" id="WWCL01000001">
    <property type="protein sequence ID" value="MYN44861.1"/>
    <property type="molecule type" value="Genomic_DNA"/>
</dbReference>
<dbReference type="SUPFAM" id="SSF56954">
    <property type="entry name" value="Outer membrane efflux proteins (OEP)"/>
    <property type="match status" value="1"/>
</dbReference>
<keyword evidence="2" id="KW-0564">Palmitate</keyword>
<comment type="subcellular location">
    <subcellularLocation>
        <location evidence="2">Cell membrane</location>
        <topology evidence="2">Lipid-anchor</topology>
    </subcellularLocation>
</comment>
<feature type="signal peptide" evidence="2">
    <location>
        <begin position="1"/>
        <end position="27"/>
    </location>
</feature>
<dbReference type="GO" id="GO:0015562">
    <property type="term" value="F:efflux transmembrane transporter activity"/>
    <property type="evidence" value="ECO:0007669"/>
    <property type="project" value="InterPro"/>
</dbReference>
<comment type="similarity">
    <text evidence="1 2">Belongs to the outer membrane factor (OMF) (TC 1.B.17) family.</text>
</comment>
<accession>A0A845HZF3</accession>
<keyword evidence="2" id="KW-0732">Signal</keyword>
<dbReference type="InterPro" id="IPR010131">
    <property type="entry name" value="MdtP/NodT-like"/>
</dbReference>
<keyword evidence="5" id="KW-1185">Reference proteome</keyword>
<dbReference type="PANTHER" id="PTHR30203:SF33">
    <property type="entry name" value="BLR4455 PROTEIN"/>
    <property type="match status" value="1"/>
</dbReference>
<dbReference type="Proteomes" id="UP000444316">
    <property type="component" value="Unassembled WGS sequence"/>
</dbReference>
<keyword evidence="2" id="KW-0812">Transmembrane</keyword>
<keyword evidence="2" id="KW-0449">Lipoprotein</keyword>
<keyword evidence="2" id="KW-1134">Transmembrane beta strand</keyword>